<sequence>MDSYIIRGGRPLRGITRVQGSKNSCLPIMAAALATGAQVVLHSCPDLTDVASMARILVYLGCRVKREGSTLTIDTAPAAYRPLPEDLMGGLRSSSIFMGAMLARFGRVQLCYPGGCALGRRPLDYHLSGFEALGAVSDYDQKQISLEGRHLQGTDIFLPYPSVGATQNLLIAAVSADGQTVLHGAAREPEVVDLIQFLTACGAGIQGMGTDTVTVSGGGGLHGCEYRIMPDRIAAVTLLCMGLITGGQVTLQGITPMGLYNVLPMLKKMGAQLDLRYDRVGVSPSTIRGPGLICTAPHPGVPTDIQPLLCTLLATARGTTTVVDTVFENRFVYVRQLEKLGAAIQLPHPQVAYIEGGSRYRPASVRATDLRGGAAVCMAALAAPGESKITDIDHILRGYEDLDGQVSALGGEMKRV</sequence>
<comment type="caution">
    <text evidence="12">Lacks conserved residue(s) required for the propagation of feature annotation.</text>
</comment>
<dbReference type="Gene3D" id="3.65.10.10">
    <property type="entry name" value="Enolpyruvate transferase domain"/>
    <property type="match status" value="2"/>
</dbReference>
<feature type="binding site" evidence="12">
    <location>
        <position position="304"/>
    </location>
    <ligand>
        <name>UDP-N-acetyl-alpha-D-glucosamine</name>
        <dbReference type="ChEBI" id="CHEBI:57705"/>
    </ligand>
</feature>
<keyword evidence="8 12" id="KW-0131">Cell cycle</keyword>
<proteinExistence type="inferred from homology"/>
<dbReference type="CDD" id="cd01555">
    <property type="entry name" value="UdpNAET"/>
    <property type="match status" value="1"/>
</dbReference>
<dbReference type="Pfam" id="PF00275">
    <property type="entry name" value="EPSP_synthase"/>
    <property type="match status" value="1"/>
</dbReference>
<feature type="binding site" evidence="12">
    <location>
        <position position="326"/>
    </location>
    <ligand>
        <name>UDP-N-acetyl-alpha-D-glucosamine</name>
        <dbReference type="ChEBI" id="CHEBI:57705"/>
    </ligand>
</feature>
<evidence type="ECO:0000313" key="15">
    <source>
        <dbReference type="Proteomes" id="UP000597668"/>
    </source>
</evidence>
<dbReference type="GO" id="GO:0009252">
    <property type="term" value="P:peptidoglycan biosynthetic process"/>
    <property type="evidence" value="ECO:0007669"/>
    <property type="project" value="UniProtKB-UniRule"/>
</dbReference>
<feature type="binding site" evidence="12">
    <location>
        <begin position="22"/>
        <end position="23"/>
    </location>
    <ligand>
        <name>phosphoenolpyruvate</name>
        <dbReference type="ChEBI" id="CHEBI:58702"/>
    </ligand>
</feature>
<dbReference type="PANTHER" id="PTHR43783:SF1">
    <property type="entry name" value="UDP-N-ACETYLGLUCOSAMINE 1-CARBOXYVINYLTRANSFERASE"/>
    <property type="match status" value="1"/>
</dbReference>
<dbReference type="SUPFAM" id="SSF55205">
    <property type="entry name" value="EPT/RTPC-like"/>
    <property type="match status" value="1"/>
</dbReference>
<feature type="modified residue" description="2-(S-cysteinyl)pyruvic acid O-phosphothioketal" evidence="12">
    <location>
        <position position="116"/>
    </location>
</feature>
<evidence type="ECO:0000256" key="4">
    <source>
        <dbReference type="ARBA" id="ARBA00022618"/>
    </source>
</evidence>
<dbReference type="EMBL" id="JACOGI010000002">
    <property type="protein sequence ID" value="MBC3517058.1"/>
    <property type="molecule type" value="Genomic_DNA"/>
</dbReference>
<evidence type="ECO:0000256" key="5">
    <source>
        <dbReference type="ARBA" id="ARBA00022679"/>
    </source>
</evidence>
<feature type="active site" description="Proton donor" evidence="12">
    <location>
        <position position="116"/>
    </location>
</feature>
<dbReference type="PANTHER" id="PTHR43783">
    <property type="entry name" value="UDP-N-ACETYLGLUCOSAMINE 1-CARBOXYVINYLTRANSFERASE"/>
    <property type="match status" value="1"/>
</dbReference>
<dbReference type="GO" id="GO:0008760">
    <property type="term" value="F:UDP-N-acetylglucosamine 1-carboxyvinyltransferase activity"/>
    <property type="evidence" value="ECO:0007669"/>
    <property type="project" value="UniProtKB-UniRule"/>
</dbReference>
<dbReference type="HAMAP" id="MF_00111">
    <property type="entry name" value="MurA"/>
    <property type="match status" value="1"/>
</dbReference>
<dbReference type="Proteomes" id="UP000597668">
    <property type="component" value="Unassembled WGS sequence"/>
</dbReference>
<comment type="similarity">
    <text evidence="10 12">Belongs to the EPSP synthase family. MurA subfamily.</text>
</comment>
<evidence type="ECO:0000256" key="3">
    <source>
        <dbReference type="ARBA" id="ARBA00022490"/>
    </source>
</evidence>
<dbReference type="RefSeq" id="WP_186488509.1">
    <property type="nucleotide sequence ID" value="NZ_JACOGI010000002.1"/>
</dbReference>
<feature type="binding site" evidence="12">
    <location>
        <position position="92"/>
    </location>
    <ligand>
        <name>UDP-N-acetyl-alpha-D-glucosamine</name>
        <dbReference type="ChEBI" id="CHEBI:57705"/>
    </ligand>
</feature>
<dbReference type="InterPro" id="IPR050068">
    <property type="entry name" value="MurA_subfamily"/>
</dbReference>
<dbReference type="InterPro" id="IPR001986">
    <property type="entry name" value="Enolpyruvate_Tfrase_dom"/>
</dbReference>
<evidence type="ECO:0000256" key="1">
    <source>
        <dbReference type="ARBA" id="ARBA00004496"/>
    </source>
</evidence>
<dbReference type="EC" id="2.5.1.7" evidence="12"/>
<keyword evidence="5 12" id="KW-0808">Transferase</keyword>
<dbReference type="GO" id="GO:0071555">
    <property type="term" value="P:cell wall organization"/>
    <property type="evidence" value="ECO:0007669"/>
    <property type="project" value="UniProtKB-KW"/>
</dbReference>
<dbReference type="NCBIfam" id="TIGR01072">
    <property type="entry name" value="murA"/>
    <property type="match status" value="1"/>
</dbReference>
<evidence type="ECO:0000256" key="8">
    <source>
        <dbReference type="ARBA" id="ARBA00023306"/>
    </source>
</evidence>
<evidence type="ECO:0000313" key="14">
    <source>
        <dbReference type="EMBL" id="MBC3517058.1"/>
    </source>
</evidence>
<comment type="catalytic activity">
    <reaction evidence="11 12">
        <text>phosphoenolpyruvate + UDP-N-acetyl-alpha-D-glucosamine = UDP-N-acetyl-3-O-(1-carboxyvinyl)-alpha-D-glucosamine + phosphate</text>
        <dbReference type="Rhea" id="RHEA:18681"/>
        <dbReference type="ChEBI" id="CHEBI:43474"/>
        <dbReference type="ChEBI" id="CHEBI:57705"/>
        <dbReference type="ChEBI" id="CHEBI:58702"/>
        <dbReference type="ChEBI" id="CHEBI:68483"/>
        <dbReference type="EC" id="2.5.1.7"/>
    </reaction>
</comment>
<dbReference type="InterPro" id="IPR036968">
    <property type="entry name" value="Enolpyruvate_Tfrase_sf"/>
</dbReference>
<keyword evidence="6 12" id="KW-0133">Cell shape</keyword>
<dbReference type="UniPathway" id="UPA00219"/>
<dbReference type="AlphaFoldDB" id="A0A8J6IRI9"/>
<evidence type="ECO:0000256" key="11">
    <source>
        <dbReference type="ARBA" id="ARBA00047527"/>
    </source>
</evidence>
<evidence type="ECO:0000256" key="2">
    <source>
        <dbReference type="ARBA" id="ARBA00004752"/>
    </source>
</evidence>
<keyword evidence="9 12" id="KW-0961">Cell wall biogenesis/degradation</keyword>
<evidence type="ECO:0000256" key="10">
    <source>
        <dbReference type="ARBA" id="ARBA00038367"/>
    </source>
</evidence>
<comment type="pathway">
    <text evidence="2 12">Cell wall biogenesis; peptidoglycan biosynthesis.</text>
</comment>
<accession>A0A8J6IRI9</accession>
<keyword evidence="12" id="KW-0670">Pyruvate</keyword>
<evidence type="ECO:0000256" key="7">
    <source>
        <dbReference type="ARBA" id="ARBA00022984"/>
    </source>
</evidence>
<comment type="caution">
    <text evidence="14">The sequence shown here is derived from an EMBL/GenBank/DDBJ whole genome shotgun (WGS) entry which is preliminary data.</text>
</comment>
<keyword evidence="7 12" id="KW-0573">Peptidoglycan synthesis</keyword>
<dbReference type="GO" id="GO:0051301">
    <property type="term" value="P:cell division"/>
    <property type="evidence" value="ECO:0007669"/>
    <property type="project" value="UniProtKB-KW"/>
</dbReference>
<evidence type="ECO:0000256" key="9">
    <source>
        <dbReference type="ARBA" id="ARBA00023316"/>
    </source>
</evidence>
<dbReference type="NCBIfam" id="NF006873">
    <property type="entry name" value="PRK09369.1"/>
    <property type="match status" value="1"/>
</dbReference>
<dbReference type="GO" id="GO:0005737">
    <property type="term" value="C:cytoplasm"/>
    <property type="evidence" value="ECO:0007669"/>
    <property type="project" value="UniProtKB-SubCell"/>
</dbReference>
<evidence type="ECO:0000256" key="6">
    <source>
        <dbReference type="ARBA" id="ARBA00022960"/>
    </source>
</evidence>
<evidence type="ECO:0000259" key="13">
    <source>
        <dbReference type="Pfam" id="PF00275"/>
    </source>
</evidence>
<dbReference type="InterPro" id="IPR013792">
    <property type="entry name" value="RNA3'P_cycl/enolpyr_Trfase_a/b"/>
</dbReference>
<name>A0A8J6IRI9_9FIRM</name>
<feature type="domain" description="Enolpyruvate transferase" evidence="13">
    <location>
        <begin position="7"/>
        <end position="402"/>
    </location>
</feature>
<organism evidence="14 15">
    <name type="scientific">Neobittarella massiliensis</name>
    <name type="common">ex Bilen et al. 2018</name>
    <dbReference type="NCBI Taxonomy" id="2041842"/>
    <lineage>
        <taxon>Bacteria</taxon>
        <taxon>Bacillati</taxon>
        <taxon>Bacillota</taxon>
        <taxon>Clostridia</taxon>
        <taxon>Eubacteriales</taxon>
        <taxon>Oscillospiraceae</taxon>
        <taxon>Neobittarella (ex Bilen et al. 2018)</taxon>
    </lineage>
</organism>
<keyword evidence="4 12" id="KW-0132">Cell division</keyword>
<evidence type="ECO:0000256" key="12">
    <source>
        <dbReference type="HAMAP-Rule" id="MF_00111"/>
    </source>
</evidence>
<protein>
    <recommendedName>
        <fullName evidence="12">UDP-N-acetylglucosamine 1-carboxyvinyltransferase</fullName>
        <ecNumber evidence="12">2.5.1.7</ecNumber>
    </recommendedName>
    <alternativeName>
        <fullName evidence="12">Enoylpyruvate transferase</fullName>
    </alternativeName>
    <alternativeName>
        <fullName evidence="12">UDP-N-acetylglucosamine enolpyruvyl transferase</fullName>
        <shortName evidence="12">EPT</shortName>
    </alternativeName>
</protein>
<comment type="subcellular location">
    <subcellularLocation>
        <location evidence="1 12">Cytoplasm</location>
    </subcellularLocation>
</comment>
<dbReference type="GO" id="GO:0019277">
    <property type="term" value="P:UDP-N-acetylgalactosamine biosynthetic process"/>
    <property type="evidence" value="ECO:0007669"/>
    <property type="project" value="InterPro"/>
</dbReference>
<reference evidence="14" key="1">
    <citation type="submission" date="2020-08" db="EMBL/GenBank/DDBJ databases">
        <authorList>
            <person name="Liu C."/>
            <person name="Sun Q."/>
        </authorList>
    </citation>
    <scope>NUCLEOTIDE SEQUENCE</scope>
    <source>
        <strain evidence="14">NSJ-65</strain>
    </source>
</reference>
<keyword evidence="3 12" id="KW-0963">Cytoplasm</keyword>
<comment type="function">
    <text evidence="12">Cell wall formation. Adds enolpyruvyl to UDP-N-acetylglucosamine.</text>
</comment>
<dbReference type="InterPro" id="IPR005750">
    <property type="entry name" value="UDP_GlcNAc_COvinyl_MurA"/>
</dbReference>
<keyword evidence="15" id="KW-1185">Reference proteome</keyword>
<dbReference type="GO" id="GO:0008360">
    <property type="term" value="P:regulation of cell shape"/>
    <property type="evidence" value="ECO:0007669"/>
    <property type="project" value="UniProtKB-KW"/>
</dbReference>
<gene>
    <name evidence="12 14" type="primary">murA</name>
    <name evidence="14" type="ORF">H8K20_11700</name>
</gene>